<dbReference type="PROSITE" id="PS50983">
    <property type="entry name" value="FE_B12_PBP"/>
    <property type="match status" value="1"/>
</dbReference>
<feature type="chain" id="PRO_5038415255" evidence="6">
    <location>
        <begin position="25"/>
        <end position="314"/>
    </location>
</feature>
<keyword evidence="3" id="KW-0813">Transport</keyword>
<evidence type="ECO:0000256" key="2">
    <source>
        <dbReference type="ARBA" id="ARBA00008814"/>
    </source>
</evidence>
<dbReference type="EMBL" id="WBJX01000002">
    <property type="protein sequence ID" value="KAB1638211.1"/>
    <property type="molecule type" value="Genomic_DNA"/>
</dbReference>
<organism evidence="8 9">
    <name type="scientific">Pseudoclavibacter terrae</name>
    <dbReference type="NCBI Taxonomy" id="1530195"/>
    <lineage>
        <taxon>Bacteria</taxon>
        <taxon>Bacillati</taxon>
        <taxon>Actinomycetota</taxon>
        <taxon>Actinomycetes</taxon>
        <taxon>Micrococcales</taxon>
        <taxon>Microbacteriaceae</taxon>
        <taxon>Pseudoclavibacter</taxon>
    </lineage>
</organism>
<dbReference type="InterPro" id="IPR002491">
    <property type="entry name" value="ABC_transptr_periplasmic_BD"/>
</dbReference>
<evidence type="ECO:0000313" key="8">
    <source>
        <dbReference type="EMBL" id="KAB1638211.1"/>
    </source>
</evidence>
<dbReference type="Gene3D" id="3.40.50.1980">
    <property type="entry name" value="Nitrogenase molybdenum iron protein domain"/>
    <property type="match status" value="2"/>
</dbReference>
<dbReference type="PANTHER" id="PTHR30532">
    <property type="entry name" value="IRON III DICITRATE-BINDING PERIPLASMIC PROTEIN"/>
    <property type="match status" value="1"/>
</dbReference>
<dbReference type="SUPFAM" id="SSF53807">
    <property type="entry name" value="Helical backbone' metal receptor"/>
    <property type="match status" value="1"/>
</dbReference>
<sequence>MHSSPTRRASALIASATLTGLLLAGCATGAAETPASGDNEGGASATRSVEHARGTAAVPADPQRVVVLEPVELDTAVALGVTPVGAAVASNVAGIPEYLGVDGVEPVGTVPEPDLEAIAALKPDLILGTESRHSKLYDQLGAIAPTVFMATQADPWQENVLLIGEALGQQDEAQELLTGFNDRCEEIKSQTGSAGKTANLIRPRDETMLSLYGPTSFAGGALECAGLTIPEQQWEDGLQADISPENILEAKADYVFVTTADVEDASTVPTAITQNATEFPSVTLVDTSYWVSGVGPKGGALVLDDIERFLAAQQ</sequence>
<dbReference type="PROSITE" id="PS51257">
    <property type="entry name" value="PROKAR_LIPOPROTEIN"/>
    <property type="match status" value="1"/>
</dbReference>
<dbReference type="RefSeq" id="WP_151423300.1">
    <property type="nucleotide sequence ID" value="NZ_WBJX01000002.1"/>
</dbReference>
<proteinExistence type="inferred from homology"/>
<comment type="caution">
    <text evidence="8">The sequence shown here is derived from an EMBL/GenBank/DDBJ whole genome shotgun (WGS) entry which is preliminary data.</text>
</comment>
<feature type="region of interest" description="Disordered" evidence="5">
    <location>
        <begin position="31"/>
        <end position="57"/>
    </location>
</feature>
<dbReference type="GO" id="GO:0030288">
    <property type="term" value="C:outer membrane-bounded periplasmic space"/>
    <property type="evidence" value="ECO:0007669"/>
    <property type="project" value="TreeGrafter"/>
</dbReference>
<dbReference type="AlphaFoldDB" id="A0A7J5B2J1"/>
<evidence type="ECO:0000256" key="6">
    <source>
        <dbReference type="SAM" id="SignalP"/>
    </source>
</evidence>
<evidence type="ECO:0000256" key="3">
    <source>
        <dbReference type="ARBA" id="ARBA00022448"/>
    </source>
</evidence>
<name>A0A7J5B2J1_9MICO</name>
<evidence type="ECO:0000313" key="9">
    <source>
        <dbReference type="Proteomes" id="UP000490386"/>
    </source>
</evidence>
<dbReference type="InterPro" id="IPR051313">
    <property type="entry name" value="Bact_iron-sidero_bind"/>
</dbReference>
<feature type="signal peptide" evidence="6">
    <location>
        <begin position="1"/>
        <end position="24"/>
    </location>
</feature>
<evidence type="ECO:0000256" key="4">
    <source>
        <dbReference type="ARBA" id="ARBA00022729"/>
    </source>
</evidence>
<dbReference type="CDD" id="cd01146">
    <property type="entry name" value="FhuD"/>
    <property type="match status" value="1"/>
</dbReference>
<dbReference type="OrthoDB" id="9793175at2"/>
<accession>A0A7J5B2J1</accession>
<dbReference type="PANTHER" id="PTHR30532:SF1">
    <property type="entry name" value="IRON(3+)-HYDROXAMATE-BINDING PROTEIN FHUD"/>
    <property type="match status" value="1"/>
</dbReference>
<keyword evidence="9" id="KW-1185">Reference proteome</keyword>
<keyword evidence="4 6" id="KW-0732">Signal</keyword>
<comment type="subcellular location">
    <subcellularLocation>
        <location evidence="1">Cell envelope</location>
    </subcellularLocation>
</comment>
<protein>
    <submittedName>
        <fullName evidence="8">Iron-siderophore ABC transporter substrate-binding protein</fullName>
    </submittedName>
</protein>
<reference evidence="8 9" key="1">
    <citation type="submission" date="2019-09" db="EMBL/GenBank/DDBJ databases">
        <title>Phylogeny of genus Pseudoclavibacter and closely related genus.</title>
        <authorList>
            <person name="Li Y."/>
        </authorList>
    </citation>
    <scope>NUCLEOTIDE SEQUENCE [LARGE SCALE GENOMIC DNA]</scope>
    <source>
        <strain evidence="8 9">THG-MD12</strain>
    </source>
</reference>
<feature type="domain" description="Fe/B12 periplasmic-binding" evidence="7">
    <location>
        <begin position="64"/>
        <end position="314"/>
    </location>
</feature>
<evidence type="ECO:0000256" key="1">
    <source>
        <dbReference type="ARBA" id="ARBA00004196"/>
    </source>
</evidence>
<comment type="similarity">
    <text evidence="2">Belongs to the bacterial solute-binding protein 8 family.</text>
</comment>
<dbReference type="GO" id="GO:1901678">
    <property type="term" value="P:iron coordination entity transport"/>
    <property type="evidence" value="ECO:0007669"/>
    <property type="project" value="UniProtKB-ARBA"/>
</dbReference>
<dbReference type="Pfam" id="PF01497">
    <property type="entry name" value="Peripla_BP_2"/>
    <property type="match status" value="1"/>
</dbReference>
<evidence type="ECO:0000259" key="7">
    <source>
        <dbReference type="PROSITE" id="PS50983"/>
    </source>
</evidence>
<gene>
    <name evidence="8" type="ORF">F8O03_07360</name>
</gene>
<evidence type="ECO:0000256" key="5">
    <source>
        <dbReference type="SAM" id="MobiDB-lite"/>
    </source>
</evidence>
<dbReference type="Proteomes" id="UP000490386">
    <property type="component" value="Unassembled WGS sequence"/>
</dbReference>